<keyword evidence="5 10" id="KW-0997">Cell inner membrane</keyword>
<feature type="domain" description="T2SS protein K second SAM-like" evidence="12">
    <location>
        <begin position="201"/>
        <end position="262"/>
    </location>
</feature>
<evidence type="ECO:0000259" key="13">
    <source>
        <dbReference type="Pfam" id="PF21687"/>
    </source>
</evidence>
<keyword evidence="15" id="KW-1185">Reference proteome</keyword>
<evidence type="ECO:0000256" key="8">
    <source>
        <dbReference type="ARBA" id="ARBA00022989"/>
    </source>
</evidence>
<keyword evidence="4 10" id="KW-1003">Cell membrane</keyword>
<evidence type="ECO:0000313" key="14">
    <source>
        <dbReference type="EMBL" id="TXR53502.1"/>
    </source>
</evidence>
<comment type="subcellular location">
    <subcellularLocation>
        <location evidence="1 10">Cell inner membrane</location>
    </subcellularLocation>
</comment>
<evidence type="ECO:0000256" key="1">
    <source>
        <dbReference type="ARBA" id="ARBA00004533"/>
    </source>
</evidence>
<name>A0A5C8Z6G9_9GAMM</name>
<dbReference type="Proteomes" id="UP000321764">
    <property type="component" value="Unassembled WGS sequence"/>
</dbReference>
<evidence type="ECO:0000256" key="3">
    <source>
        <dbReference type="ARBA" id="ARBA00022448"/>
    </source>
</evidence>
<evidence type="ECO:0000256" key="5">
    <source>
        <dbReference type="ARBA" id="ARBA00022519"/>
    </source>
</evidence>
<dbReference type="InterPro" id="IPR005628">
    <property type="entry name" value="GspK"/>
</dbReference>
<dbReference type="Gene3D" id="1.10.40.60">
    <property type="entry name" value="EpsJ-like"/>
    <property type="match status" value="2"/>
</dbReference>
<dbReference type="SUPFAM" id="SSF54523">
    <property type="entry name" value="Pili subunits"/>
    <property type="match status" value="1"/>
</dbReference>
<dbReference type="NCBIfam" id="NF037980">
    <property type="entry name" value="T2SS_GspK"/>
    <property type="match status" value="1"/>
</dbReference>
<evidence type="ECO:0000256" key="9">
    <source>
        <dbReference type="ARBA" id="ARBA00023136"/>
    </source>
</evidence>
<evidence type="ECO:0000256" key="6">
    <source>
        <dbReference type="ARBA" id="ARBA00022692"/>
    </source>
</evidence>
<dbReference type="OrthoDB" id="9788973at2"/>
<sequence>MRTKQGGFVLIQVMLVFAILIIVAAKMQYEQRIQIERVSQQLFVSQAQSYIESAEDVAMVGLYVDSQYSTTDHLYELWNTTNSIFPPSPGWLLSSQLHDLQGRFNVNWLAQSSPDRDSSLKALQRLLLLLELEEDIAEELYNWFSSESDSSLSYAYEQPAYAASKREMADLSELLLLKAVSFDGYQTLTPYLSALPADSSLNINTAPALVIQSIAAFIDESSAEGLVESRGEEGFSSVDDFLSASIFRQNNDTSKYLNQLSVSSSWFELYSEASYGSRLLNCTTLLYRDNDSGQATVFGRNQSLNEPNPIADDPVYIGTYTELPIEEE</sequence>
<feature type="domain" description="T2SS protein K first SAM-like" evidence="13">
    <location>
        <begin position="102"/>
        <end position="197"/>
    </location>
</feature>
<dbReference type="EMBL" id="VKAD01000001">
    <property type="protein sequence ID" value="TXR53502.1"/>
    <property type="molecule type" value="Genomic_DNA"/>
</dbReference>
<dbReference type="SUPFAM" id="SSF158544">
    <property type="entry name" value="GspK insert domain-like"/>
    <property type="match status" value="2"/>
</dbReference>
<evidence type="ECO:0000256" key="10">
    <source>
        <dbReference type="PIRNR" id="PIRNR002786"/>
    </source>
</evidence>
<gene>
    <name evidence="14" type="ORF">FME95_02740</name>
</gene>
<dbReference type="GO" id="GO:0009306">
    <property type="term" value="P:protein secretion"/>
    <property type="evidence" value="ECO:0007669"/>
    <property type="project" value="InterPro"/>
</dbReference>
<reference evidence="14 15" key="1">
    <citation type="submission" date="2019-07" db="EMBL/GenBank/DDBJ databases">
        <title>Reinekea sp. strain SSH23 genome sequencing and assembly.</title>
        <authorList>
            <person name="Kim I."/>
        </authorList>
    </citation>
    <scope>NUCLEOTIDE SEQUENCE [LARGE SCALE GENOMIC DNA]</scope>
    <source>
        <strain evidence="14 15">SSH23</strain>
    </source>
</reference>
<keyword evidence="9 10" id="KW-0472">Membrane</keyword>
<dbReference type="PANTHER" id="PTHR38831">
    <property type="entry name" value="TYPE II SECRETION SYSTEM PROTEIN K"/>
    <property type="match status" value="1"/>
</dbReference>
<comment type="caution">
    <text evidence="14">The sequence shown here is derived from an EMBL/GenBank/DDBJ whole genome shotgun (WGS) entry which is preliminary data.</text>
</comment>
<comment type="similarity">
    <text evidence="2 10">Belongs to the GSP K family.</text>
</comment>
<accession>A0A5C8Z6G9</accession>
<dbReference type="AlphaFoldDB" id="A0A5C8Z6G9"/>
<dbReference type="RefSeq" id="WP_147712904.1">
    <property type="nucleotide sequence ID" value="NZ_VKAD01000001.1"/>
</dbReference>
<protein>
    <recommendedName>
        <fullName evidence="10">Type II secretion system protein K</fullName>
    </recommendedName>
</protein>
<evidence type="ECO:0000256" key="2">
    <source>
        <dbReference type="ARBA" id="ARBA00007246"/>
    </source>
</evidence>
<dbReference type="InterPro" id="IPR049179">
    <property type="entry name" value="T2SSK_SAM-like_2nd"/>
</dbReference>
<dbReference type="Pfam" id="PF03934">
    <property type="entry name" value="T2SSK"/>
    <property type="match status" value="1"/>
</dbReference>
<evidence type="ECO:0000256" key="11">
    <source>
        <dbReference type="SAM" id="Phobius"/>
    </source>
</evidence>
<evidence type="ECO:0000313" key="15">
    <source>
        <dbReference type="Proteomes" id="UP000321764"/>
    </source>
</evidence>
<evidence type="ECO:0000256" key="4">
    <source>
        <dbReference type="ARBA" id="ARBA00022475"/>
    </source>
</evidence>
<evidence type="ECO:0000256" key="7">
    <source>
        <dbReference type="ARBA" id="ARBA00022927"/>
    </source>
</evidence>
<evidence type="ECO:0000259" key="12">
    <source>
        <dbReference type="Pfam" id="PF03934"/>
    </source>
</evidence>
<dbReference type="InterPro" id="IPR038072">
    <property type="entry name" value="GspK_central_sf"/>
</dbReference>
<keyword evidence="6 11" id="KW-0812">Transmembrane</keyword>
<dbReference type="InterPro" id="IPR045584">
    <property type="entry name" value="Pilin-like"/>
</dbReference>
<keyword evidence="3 10" id="KW-0813">Transport</keyword>
<dbReference type="InterPro" id="IPR049031">
    <property type="entry name" value="T2SSK_SAM-like_1st"/>
</dbReference>
<organism evidence="14 15">
    <name type="scientific">Reinekea thalattae</name>
    <dbReference type="NCBI Taxonomy" id="2593301"/>
    <lineage>
        <taxon>Bacteria</taxon>
        <taxon>Pseudomonadati</taxon>
        <taxon>Pseudomonadota</taxon>
        <taxon>Gammaproteobacteria</taxon>
        <taxon>Oceanospirillales</taxon>
        <taxon>Saccharospirillaceae</taxon>
        <taxon>Reinekea</taxon>
    </lineage>
</organism>
<dbReference type="Gene3D" id="3.30.1300.30">
    <property type="entry name" value="GSPII I/J protein-like"/>
    <property type="match status" value="1"/>
</dbReference>
<feature type="transmembrane region" description="Helical" evidence="11">
    <location>
        <begin position="6"/>
        <end position="25"/>
    </location>
</feature>
<keyword evidence="8 11" id="KW-1133">Transmembrane helix</keyword>
<dbReference type="PIRSF" id="PIRSF002786">
    <property type="entry name" value="XcpX"/>
    <property type="match status" value="1"/>
</dbReference>
<dbReference type="Pfam" id="PF21687">
    <property type="entry name" value="T2SSK_1st"/>
    <property type="match status" value="1"/>
</dbReference>
<dbReference type="GO" id="GO:0005886">
    <property type="term" value="C:plasma membrane"/>
    <property type="evidence" value="ECO:0007669"/>
    <property type="project" value="UniProtKB-SubCell"/>
</dbReference>
<dbReference type="PANTHER" id="PTHR38831:SF1">
    <property type="entry name" value="TYPE II SECRETION SYSTEM PROTEIN K-RELATED"/>
    <property type="match status" value="1"/>
</dbReference>
<proteinExistence type="inferred from homology"/>
<keyword evidence="7" id="KW-0653">Protein transport</keyword>